<protein>
    <submittedName>
        <fullName evidence="1">2-methylcitrate dehydratase 2</fullName>
    </submittedName>
</protein>
<sequence length="62" mass="6763">MREHDVRTRRSAEAFPREEHLAWKIAEVAADPVAVPPETEAMVVNRIIDNAAVSAAAVIGAR</sequence>
<dbReference type="InterPro" id="IPR036148">
    <property type="entry name" value="MmgE/PrpD_sf"/>
</dbReference>
<evidence type="ECO:0000313" key="2">
    <source>
        <dbReference type="Proteomes" id="UP000182227"/>
    </source>
</evidence>
<organism evidence="1 2">
    <name type="scientific">Mycolicibacterium conceptionense</name>
    <dbReference type="NCBI Taxonomy" id="451644"/>
    <lineage>
        <taxon>Bacteria</taxon>
        <taxon>Bacillati</taxon>
        <taxon>Actinomycetota</taxon>
        <taxon>Actinomycetes</taxon>
        <taxon>Mycobacteriales</taxon>
        <taxon>Mycobacteriaceae</taxon>
        <taxon>Mycolicibacterium</taxon>
    </lineage>
</organism>
<evidence type="ECO:0000313" key="1">
    <source>
        <dbReference type="EMBL" id="CQD24416.1"/>
    </source>
</evidence>
<dbReference type="GO" id="GO:0016829">
    <property type="term" value="F:lyase activity"/>
    <property type="evidence" value="ECO:0007669"/>
    <property type="project" value="InterPro"/>
</dbReference>
<reference evidence="1 2" key="1">
    <citation type="submission" date="2015-03" db="EMBL/GenBank/DDBJ databases">
        <authorList>
            <person name="Murphy D."/>
        </authorList>
    </citation>
    <scope>NUCLEOTIDE SEQUENCE [LARGE SCALE GENOMIC DNA]</scope>
    <source>
        <strain evidence="1 2">D16</strain>
    </source>
</reference>
<proteinExistence type="predicted"/>
<dbReference type="AlphaFoldDB" id="A0A0U1DX91"/>
<gene>
    <name evidence="1" type="ORF">BN970_06424</name>
</gene>
<dbReference type="SUPFAM" id="SSF103378">
    <property type="entry name" value="2-methylcitrate dehydratase PrpD"/>
    <property type="match status" value="1"/>
</dbReference>
<dbReference type="Proteomes" id="UP000182227">
    <property type="component" value="Unassembled WGS sequence"/>
</dbReference>
<accession>A0A0U1DX91</accession>
<name>A0A0U1DX91_9MYCO</name>
<dbReference type="EMBL" id="CTEF01000007">
    <property type="protein sequence ID" value="CQD24416.1"/>
    <property type="molecule type" value="Genomic_DNA"/>
</dbReference>